<evidence type="ECO:0000313" key="3">
    <source>
        <dbReference type="EMBL" id="MBD1601416.1"/>
    </source>
</evidence>
<accession>A0ABR7Z7X1</accession>
<dbReference type="Gene3D" id="2.40.128.130">
    <property type="entry name" value="Autotransporter beta-domain"/>
    <property type="match status" value="1"/>
</dbReference>
<gene>
    <name evidence="3" type="ORF">HAQ05_22325</name>
</gene>
<sequence>MNTSNKMFAPTPLAVAMTLAFTGLPLSEARADDCPPVINANRSGGCTVPAGQNLRVSASGAINATDEAAVLIDHPVNASTTLRNSGTLASDGPGVVWLNGTEVTGNIRNNSAGLVQYTGYDKTAAALRLDDSILHGSIVNAGRIEGGGTTALGVALAGSHVTGDIRNSGTLTGRPALSLSESQVDGSVINTGTITGDTVAALLSDHSTIGGDVINRGLIQGTEFTQNVARLTYTQLDGDFINRGEIDGGTRGSGTGLVISFGQINGNFVNDNLIRDNNGLAMGTQTILGDFINRGIITGTFNPDGGGQGLSLNNAHIGADLKNTGTIEGSAGGLRLNNTVIDGRLNNSGRINGASGGQGASAEVIGVDLTGNTVVTGGLVNSGLIQGTDYALRVGDDAQLDALNIAGNDTAIFAGDVYAPRTTVSVNSNATYTLQDGNLFTVDQFINRGVLGVAATNIEGNAAQATIAGDYRQTAAGTLRTHVQDADHFGKLAVTGTATLPSQAKIDVDVSAPAQPFTTDRLAGVLSAGTLVSDGTFAVTSNSALFDFDAQKNANAVDLTLTAKAGDSLRAAVASAGLSQAEGVAQVLDGQFARGSASPLSAYFVSATSAAEVAHDLAQVLPSGDASLRASQAALGQISDALQTRLVPAGLPATDLRHSLAPSFWSQPFNTLASVPGGSSASSGQVLGFDTRTSPSQRVGMAFAYARGDSQGDAFGPAQNSRLDLWQFTGYSAHTLAPNTELLVYAGAGHNRVANQRDLALGGASGAAKARYGSLFATVGASVGHAYALTPSTRLTPSLRLDYSHIRDDGYHENGASSIAPLLLEVQARQTDQLIAGLDGRLEHAFSPNGATLRLTLGVGYDLIDQDPAVTASFAGAPGQRFNVRGSEASPWLLRGGVGLAAPLSRTATLTVNYSLQQRSDFTDQGGNVGVQWAF</sequence>
<dbReference type="Proteomes" id="UP000805841">
    <property type="component" value="Unassembled WGS sequence"/>
</dbReference>
<comment type="caution">
    <text evidence="3">The sequence shown here is derived from an EMBL/GenBank/DDBJ whole genome shotgun (WGS) entry which is preliminary data.</text>
</comment>
<organism evidence="3 4">
    <name type="scientific">Pseudomonas typographi</name>
    <dbReference type="NCBI Taxonomy" id="2715964"/>
    <lineage>
        <taxon>Bacteria</taxon>
        <taxon>Pseudomonadati</taxon>
        <taxon>Pseudomonadota</taxon>
        <taxon>Gammaproteobacteria</taxon>
        <taxon>Pseudomonadales</taxon>
        <taxon>Pseudomonadaceae</taxon>
        <taxon>Pseudomonas</taxon>
    </lineage>
</organism>
<proteinExistence type="predicted"/>
<dbReference type="SMART" id="SM00869">
    <property type="entry name" value="Autotransporter"/>
    <property type="match status" value="1"/>
</dbReference>
<dbReference type="InterPro" id="IPR005546">
    <property type="entry name" value="Autotransporte_beta"/>
</dbReference>
<evidence type="ECO:0000313" key="4">
    <source>
        <dbReference type="Proteomes" id="UP000805841"/>
    </source>
</evidence>
<dbReference type="Pfam" id="PF03797">
    <property type="entry name" value="Autotransporter"/>
    <property type="match status" value="1"/>
</dbReference>
<dbReference type="SUPFAM" id="SSF103515">
    <property type="entry name" value="Autotransporter"/>
    <property type="match status" value="1"/>
</dbReference>
<protein>
    <submittedName>
        <fullName evidence="3">Autotransporter domain-containing protein</fullName>
    </submittedName>
</protein>
<name>A0ABR7Z7X1_9PSED</name>
<keyword evidence="4" id="KW-1185">Reference proteome</keyword>
<dbReference type="InterPro" id="IPR036709">
    <property type="entry name" value="Autotransporte_beta_dom_sf"/>
</dbReference>
<evidence type="ECO:0000256" key="1">
    <source>
        <dbReference type="SAM" id="SignalP"/>
    </source>
</evidence>
<dbReference type="RefSeq" id="WP_190424670.1">
    <property type="nucleotide sequence ID" value="NZ_JAAOCA010000034.1"/>
</dbReference>
<feature type="signal peptide" evidence="1">
    <location>
        <begin position="1"/>
        <end position="31"/>
    </location>
</feature>
<evidence type="ECO:0000259" key="2">
    <source>
        <dbReference type="PROSITE" id="PS51208"/>
    </source>
</evidence>
<reference evidence="3 4" key="1">
    <citation type="journal article" date="2020" name="Insects">
        <title>Bacteria Belonging to Pseudomonas typographi sp. nov. from the Bark Beetle Ips typographus Have Genomic Potential to Aid in the Host Ecology.</title>
        <authorList>
            <person name="Peral-Aranega E."/>
            <person name="Saati-Santamaria Z."/>
            <person name="Kolarik M."/>
            <person name="Rivas R."/>
            <person name="Garcia-Fraile P."/>
        </authorList>
    </citation>
    <scope>NUCLEOTIDE SEQUENCE [LARGE SCALE GENOMIC DNA]</scope>
    <source>
        <strain evidence="3 4">CA3A</strain>
    </source>
</reference>
<feature type="chain" id="PRO_5046619206" evidence="1">
    <location>
        <begin position="32"/>
        <end position="935"/>
    </location>
</feature>
<keyword evidence="1" id="KW-0732">Signal</keyword>
<dbReference type="EMBL" id="JAAOCA010000034">
    <property type="protein sequence ID" value="MBD1601416.1"/>
    <property type="molecule type" value="Genomic_DNA"/>
</dbReference>
<feature type="domain" description="Autotransporter" evidence="2">
    <location>
        <begin position="657"/>
        <end position="935"/>
    </location>
</feature>
<dbReference type="PROSITE" id="PS51208">
    <property type="entry name" value="AUTOTRANSPORTER"/>
    <property type="match status" value="1"/>
</dbReference>